<dbReference type="InterPro" id="IPR036465">
    <property type="entry name" value="vWFA_dom_sf"/>
</dbReference>
<evidence type="ECO:0000259" key="1">
    <source>
        <dbReference type="PROSITE" id="PS50234"/>
    </source>
</evidence>
<dbReference type="Pfam" id="PF13519">
    <property type="entry name" value="VWA_2"/>
    <property type="match status" value="1"/>
</dbReference>
<proteinExistence type="predicted"/>
<feature type="domain" description="VWFA" evidence="1">
    <location>
        <begin position="169"/>
        <end position="301"/>
    </location>
</feature>
<gene>
    <name evidence="2" type="ORF">B0H66DRAFT_618834</name>
</gene>
<dbReference type="EMBL" id="JAUEDM010000003">
    <property type="protein sequence ID" value="KAK3321743.1"/>
    <property type="molecule type" value="Genomic_DNA"/>
</dbReference>
<organism evidence="2 3">
    <name type="scientific">Apodospora peruviana</name>
    <dbReference type="NCBI Taxonomy" id="516989"/>
    <lineage>
        <taxon>Eukaryota</taxon>
        <taxon>Fungi</taxon>
        <taxon>Dikarya</taxon>
        <taxon>Ascomycota</taxon>
        <taxon>Pezizomycotina</taxon>
        <taxon>Sordariomycetes</taxon>
        <taxon>Sordariomycetidae</taxon>
        <taxon>Sordariales</taxon>
        <taxon>Lasiosphaeriaceae</taxon>
        <taxon>Apodospora</taxon>
    </lineage>
</organism>
<reference evidence="2" key="2">
    <citation type="submission" date="2023-06" db="EMBL/GenBank/DDBJ databases">
        <authorList>
            <consortium name="Lawrence Berkeley National Laboratory"/>
            <person name="Haridas S."/>
            <person name="Hensen N."/>
            <person name="Bonometti L."/>
            <person name="Westerberg I."/>
            <person name="Brannstrom I.O."/>
            <person name="Guillou S."/>
            <person name="Cros-Aarteil S."/>
            <person name="Calhoun S."/>
            <person name="Kuo A."/>
            <person name="Mondo S."/>
            <person name="Pangilinan J."/>
            <person name="Riley R."/>
            <person name="Labutti K."/>
            <person name="Andreopoulos B."/>
            <person name="Lipzen A."/>
            <person name="Chen C."/>
            <person name="Yanf M."/>
            <person name="Daum C."/>
            <person name="Ng V."/>
            <person name="Clum A."/>
            <person name="Steindorff A."/>
            <person name="Ohm R."/>
            <person name="Martin F."/>
            <person name="Silar P."/>
            <person name="Natvig D."/>
            <person name="Lalanne C."/>
            <person name="Gautier V."/>
            <person name="Ament-Velasquez S.L."/>
            <person name="Kruys A."/>
            <person name="Hutchinson M.I."/>
            <person name="Powell A.J."/>
            <person name="Barry K."/>
            <person name="Miller A.N."/>
            <person name="Grigoriev I.V."/>
            <person name="Debuchy R."/>
            <person name="Gladieux P."/>
            <person name="Thoren M.H."/>
            <person name="Johannesson H."/>
        </authorList>
    </citation>
    <scope>NUCLEOTIDE SEQUENCE</scope>
    <source>
        <strain evidence="2">CBS 118394</strain>
    </source>
</reference>
<dbReference type="InterPro" id="IPR002035">
    <property type="entry name" value="VWF_A"/>
</dbReference>
<evidence type="ECO:0000313" key="3">
    <source>
        <dbReference type="Proteomes" id="UP001283341"/>
    </source>
</evidence>
<dbReference type="SUPFAM" id="SSF53300">
    <property type="entry name" value="vWA-like"/>
    <property type="match status" value="1"/>
</dbReference>
<sequence length="301" mass="33556">MSLQTPCAVTSSVRCLVLAANLHPNANPYGQHYTMRSPSWAKFMASKPVKLRGRSEFDQLLIDTNASRAFRMVNPLKVGGACLSADLPVITMDGKGFVSLYGQEDQGFGERRFYIWNCVAGKTVYNNLGQQISTSLQPVIEARKKEQKWEVDAWTEWTEVDSHGPPDEPIVICVDMSMSMDSEMDETWNPPQLISGSESDSGMKPSRLHDVKDFFNSFSTRLCAYNLSTHTGLVTFSSTSKVVQLLTALQTQSTQKLNNITARHRTAIFDALDDACDMLVEQKTKSPNTKCRIVLLTDGNR</sequence>
<dbReference type="AlphaFoldDB" id="A0AAE0IB32"/>
<reference evidence="2" key="1">
    <citation type="journal article" date="2023" name="Mol. Phylogenet. Evol.">
        <title>Genome-scale phylogeny and comparative genomics of the fungal order Sordariales.</title>
        <authorList>
            <person name="Hensen N."/>
            <person name="Bonometti L."/>
            <person name="Westerberg I."/>
            <person name="Brannstrom I.O."/>
            <person name="Guillou S."/>
            <person name="Cros-Aarteil S."/>
            <person name="Calhoun S."/>
            <person name="Haridas S."/>
            <person name="Kuo A."/>
            <person name="Mondo S."/>
            <person name="Pangilinan J."/>
            <person name="Riley R."/>
            <person name="LaButti K."/>
            <person name="Andreopoulos B."/>
            <person name="Lipzen A."/>
            <person name="Chen C."/>
            <person name="Yan M."/>
            <person name="Daum C."/>
            <person name="Ng V."/>
            <person name="Clum A."/>
            <person name="Steindorff A."/>
            <person name="Ohm R.A."/>
            <person name="Martin F."/>
            <person name="Silar P."/>
            <person name="Natvig D.O."/>
            <person name="Lalanne C."/>
            <person name="Gautier V."/>
            <person name="Ament-Velasquez S.L."/>
            <person name="Kruys A."/>
            <person name="Hutchinson M.I."/>
            <person name="Powell A.J."/>
            <person name="Barry K."/>
            <person name="Miller A.N."/>
            <person name="Grigoriev I.V."/>
            <person name="Debuchy R."/>
            <person name="Gladieux P."/>
            <person name="Hiltunen Thoren M."/>
            <person name="Johannesson H."/>
        </authorList>
    </citation>
    <scope>NUCLEOTIDE SEQUENCE</scope>
    <source>
        <strain evidence="2">CBS 118394</strain>
    </source>
</reference>
<dbReference type="Gene3D" id="3.40.50.410">
    <property type="entry name" value="von Willebrand factor, type A domain"/>
    <property type="match status" value="1"/>
</dbReference>
<dbReference type="CDD" id="cd00198">
    <property type="entry name" value="vWFA"/>
    <property type="match status" value="1"/>
</dbReference>
<name>A0AAE0IB32_9PEZI</name>
<dbReference type="PROSITE" id="PS50234">
    <property type="entry name" value="VWFA"/>
    <property type="match status" value="1"/>
</dbReference>
<protein>
    <recommendedName>
        <fullName evidence="1">VWFA domain-containing protein</fullName>
    </recommendedName>
</protein>
<accession>A0AAE0IB32</accession>
<keyword evidence="3" id="KW-1185">Reference proteome</keyword>
<comment type="caution">
    <text evidence="2">The sequence shown here is derived from an EMBL/GenBank/DDBJ whole genome shotgun (WGS) entry which is preliminary data.</text>
</comment>
<evidence type="ECO:0000313" key="2">
    <source>
        <dbReference type="EMBL" id="KAK3321743.1"/>
    </source>
</evidence>
<dbReference type="Proteomes" id="UP001283341">
    <property type="component" value="Unassembled WGS sequence"/>
</dbReference>